<dbReference type="OrthoDB" id="6283463at2759"/>
<evidence type="ECO:0000256" key="3">
    <source>
        <dbReference type="ARBA" id="ARBA00023242"/>
    </source>
</evidence>
<comment type="subcellular location">
    <subcellularLocation>
        <location evidence="1">Nucleus</location>
    </subcellularLocation>
</comment>
<proteinExistence type="inferred from homology"/>
<evidence type="ECO:0000259" key="4">
    <source>
        <dbReference type="PROSITE" id="PS51634"/>
    </source>
</evidence>
<dbReference type="GO" id="GO:0005634">
    <property type="term" value="C:nucleus"/>
    <property type="evidence" value="ECO:0007669"/>
    <property type="project" value="UniProtKB-SubCell"/>
</dbReference>
<evidence type="ECO:0000256" key="1">
    <source>
        <dbReference type="ARBA" id="ARBA00004123"/>
    </source>
</evidence>
<dbReference type="PANTHER" id="PTHR12446:SF34">
    <property type="entry name" value="PROTEIN LIN-54 HOMOLOG"/>
    <property type="match status" value="1"/>
</dbReference>
<sequence length="561" mass="63251">MSEPFFDDREQEYLVNTLQKQKDIAIVAEFEKTFVDSQEDDNILFTQSSHDFKYQSDENKLDDAALSKLYSTINGTATYKKPCNCTKSHCLKLYCECFARGIACDNCNCSNCMNNVIHEEARRRAIKSTLERNPLAFHPKIGTSSHMLSIKPLGESDRKHSKGCNCKRSGCLKNYCECYEVSFLFLFIYFHRLKSAVQICVVVKAVETMTMDVCKGITPTLIHRLFPSRKVLIYIKSDYLFPLVFLSPAIRSAVCFEHANSNVINGQMVRLPHANQAFGRYATMHENLCSCSYSVDEPIMPNGFLSMEVTEAACGCMLAQLDEAKQRSFSPVCQERVVLEEFGKCLEQILESAAKVPHMSTYTDASNYSTGEAMHDPDFITILSNTNSQNSHPMQLVNSEQVNHIIYTCDENSQSNLNLISRDLYAEPELGLVNYSNLTDSSLAGHFTYPNSLTPAAMQKHVELPMFETAAVTQPYSMSGVYPAEFMGQSVVRMLNMLDGTSEERPNTLPITHCTQISVSGRTCFLFSTPIFVSVTNFYKLNVNVLHSCQIHVRPKLTHNF</sequence>
<protein>
    <recommendedName>
        <fullName evidence="4">CRC domain-containing protein</fullName>
    </recommendedName>
</protein>
<dbReference type="SMART" id="SM01114">
    <property type="entry name" value="CXC"/>
    <property type="match status" value="2"/>
</dbReference>
<keyword evidence="6" id="KW-1185">Reference proteome</keyword>
<evidence type="ECO:0000313" key="6">
    <source>
        <dbReference type="Proteomes" id="UP000748531"/>
    </source>
</evidence>
<dbReference type="PANTHER" id="PTHR12446">
    <property type="entry name" value="TESMIN/TSO1-RELATED"/>
    <property type="match status" value="1"/>
</dbReference>
<dbReference type="PROSITE" id="PS51634">
    <property type="entry name" value="CRC"/>
    <property type="match status" value="1"/>
</dbReference>
<name>A0A8J4SLQ7_9TREM</name>
<keyword evidence="3" id="KW-0539">Nucleus</keyword>
<evidence type="ECO:0000256" key="2">
    <source>
        <dbReference type="ARBA" id="ARBA00007267"/>
    </source>
</evidence>
<dbReference type="GO" id="GO:0006355">
    <property type="term" value="P:regulation of DNA-templated transcription"/>
    <property type="evidence" value="ECO:0007669"/>
    <property type="project" value="TreeGrafter"/>
</dbReference>
<feature type="domain" description="CRC" evidence="4">
    <location>
        <begin position="79"/>
        <end position="180"/>
    </location>
</feature>
<accession>A0A8J4SLQ7</accession>
<dbReference type="Proteomes" id="UP000748531">
    <property type="component" value="Unassembled WGS sequence"/>
</dbReference>
<dbReference type="Pfam" id="PF03638">
    <property type="entry name" value="TCR"/>
    <property type="match status" value="2"/>
</dbReference>
<dbReference type="InterPro" id="IPR028307">
    <property type="entry name" value="Lin-54_fam"/>
</dbReference>
<dbReference type="AlphaFoldDB" id="A0A8J4SLQ7"/>
<comment type="similarity">
    <text evidence="2">Belongs to the lin-54 family.</text>
</comment>
<dbReference type="InterPro" id="IPR005172">
    <property type="entry name" value="CRC"/>
</dbReference>
<reference evidence="5" key="1">
    <citation type="submission" date="2019-05" db="EMBL/GenBank/DDBJ databases">
        <title>Annotation for the trematode Paragonimus heterotremus.</title>
        <authorList>
            <person name="Choi Y.-J."/>
        </authorList>
    </citation>
    <scope>NUCLEOTIDE SEQUENCE</scope>
    <source>
        <strain evidence="5">LC</strain>
    </source>
</reference>
<organism evidence="5 6">
    <name type="scientific">Paragonimus heterotremus</name>
    <dbReference type="NCBI Taxonomy" id="100268"/>
    <lineage>
        <taxon>Eukaryota</taxon>
        <taxon>Metazoa</taxon>
        <taxon>Spiralia</taxon>
        <taxon>Lophotrochozoa</taxon>
        <taxon>Platyhelminthes</taxon>
        <taxon>Trematoda</taxon>
        <taxon>Digenea</taxon>
        <taxon>Plagiorchiida</taxon>
        <taxon>Troglotremata</taxon>
        <taxon>Troglotrematidae</taxon>
        <taxon>Paragonimus</taxon>
    </lineage>
</organism>
<evidence type="ECO:0000313" key="5">
    <source>
        <dbReference type="EMBL" id="KAF5397157.1"/>
    </source>
</evidence>
<dbReference type="InterPro" id="IPR033467">
    <property type="entry name" value="Tesmin/TSO1-like_CXC"/>
</dbReference>
<dbReference type="EMBL" id="LUCH01006699">
    <property type="protein sequence ID" value="KAF5397157.1"/>
    <property type="molecule type" value="Genomic_DNA"/>
</dbReference>
<gene>
    <name evidence="5" type="ORF">PHET_09966</name>
</gene>
<comment type="caution">
    <text evidence="5">The sequence shown here is derived from an EMBL/GenBank/DDBJ whole genome shotgun (WGS) entry which is preliminary data.</text>
</comment>